<keyword evidence="1 2" id="KW-0597">Phosphoprotein</keyword>
<dbReference type="Pfam" id="PF00072">
    <property type="entry name" value="Response_reg"/>
    <property type="match status" value="1"/>
</dbReference>
<dbReference type="GO" id="GO:0000160">
    <property type="term" value="P:phosphorelay signal transduction system"/>
    <property type="evidence" value="ECO:0007669"/>
    <property type="project" value="InterPro"/>
</dbReference>
<name>A0A2X4Y740_SERPL</name>
<dbReference type="AlphaFoldDB" id="A0A2X4Y740"/>
<dbReference type="PROSITE" id="PS50110">
    <property type="entry name" value="RESPONSE_REGULATORY"/>
    <property type="match status" value="1"/>
</dbReference>
<evidence type="ECO:0000256" key="1">
    <source>
        <dbReference type="ARBA" id="ARBA00022553"/>
    </source>
</evidence>
<evidence type="ECO:0000259" key="4">
    <source>
        <dbReference type="PROSITE" id="PS50110"/>
    </source>
</evidence>
<evidence type="ECO:0000313" key="6">
    <source>
        <dbReference type="Proteomes" id="UP000248897"/>
    </source>
</evidence>
<dbReference type="PANTHER" id="PTHR44591:SF3">
    <property type="entry name" value="RESPONSE REGULATORY DOMAIN-CONTAINING PROTEIN"/>
    <property type="match status" value="1"/>
</dbReference>
<dbReference type="InterPro" id="IPR011006">
    <property type="entry name" value="CheY-like_superfamily"/>
</dbReference>
<dbReference type="Proteomes" id="UP000248897">
    <property type="component" value="Chromosome 1"/>
</dbReference>
<feature type="region of interest" description="Disordered" evidence="3">
    <location>
        <begin position="74"/>
        <end position="95"/>
    </location>
</feature>
<dbReference type="SMART" id="SM00448">
    <property type="entry name" value="REC"/>
    <property type="match status" value="1"/>
</dbReference>
<evidence type="ECO:0000256" key="3">
    <source>
        <dbReference type="SAM" id="MobiDB-lite"/>
    </source>
</evidence>
<dbReference type="InterPro" id="IPR001789">
    <property type="entry name" value="Sig_transdc_resp-reg_receiver"/>
</dbReference>
<dbReference type="SUPFAM" id="SSF52172">
    <property type="entry name" value="CheY-like"/>
    <property type="match status" value="1"/>
</dbReference>
<feature type="domain" description="Response regulatory" evidence="4">
    <location>
        <begin position="2"/>
        <end position="95"/>
    </location>
</feature>
<reference evidence="5 6" key="1">
    <citation type="submission" date="2018-06" db="EMBL/GenBank/DDBJ databases">
        <authorList>
            <consortium name="Pathogen Informatics"/>
            <person name="Doyle S."/>
        </authorList>
    </citation>
    <scope>NUCLEOTIDE SEQUENCE [LARGE SCALE GENOMIC DNA]</scope>
    <source>
        <strain evidence="5 6">NCTC12961</strain>
    </source>
</reference>
<protein>
    <submittedName>
        <fullName evidence="5">Probable transcriptional regulatory protein TcrX</fullName>
    </submittedName>
</protein>
<accession>A0A2X4Y740</accession>
<sequence>MKILLVDDDLELGTMLSEYLTGEGFNATLVLTGKAGVEGALSGEYTAMILDIMLPDMSGIDVLRDVRKKKPYADHHVDGQRRQYRSGYRPGDGRR</sequence>
<evidence type="ECO:0000313" key="5">
    <source>
        <dbReference type="EMBL" id="SQI44304.1"/>
    </source>
</evidence>
<dbReference type="InterPro" id="IPR050595">
    <property type="entry name" value="Bact_response_regulator"/>
</dbReference>
<gene>
    <name evidence="5" type="primary">tcrX</name>
    <name evidence="5" type="ORF">NCTC12961_04291</name>
</gene>
<feature type="modified residue" description="4-aspartylphosphate" evidence="2">
    <location>
        <position position="51"/>
    </location>
</feature>
<proteinExistence type="predicted"/>
<dbReference type="PANTHER" id="PTHR44591">
    <property type="entry name" value="STRESS RESPONSE REGULATOR PROTEIN 1"/>
    <property type="match status" value="1"/>
</dbReference>
<organism evidence="5 6">
    <name type="scientific">Serratia plymuthica</name>
    <dbReference type="NCBI Taxonomy" id="82996"/>
    <lineage>
        <taxon>Bacteria</taxon>
        <taxon>Pseudomonadati</taxon>
        <taxon>Pseudomonadota</taxon>
        <taxon>Gammaproteobacteria</taxon>
        <taxon>Enterobacterales</taxon>
        <taxon>Yersiniaceae</taxon>
        <taxon>Serratia</taxon>
    </lineage>
</organism>
<dbReference type="Gene3D" id="3.40.50.2300">
    <property type="match status" value="1"/>
</dbReference>
<evidence type="ECO:0000256" key="2">
    <source>
        <dbReference type="PROSITE-ProRule" id="PRU00169"/>
    </source>
</evidence>
<dbReference type="EMBL" id="LS483469">
    <property type="protein sequence ID" value="SQI44304.1"/>
    <property type="molecule type" value="Genomic_DNA"/>
</dbReference>